<dbReference type="AlphaFoldDB" id="A0AAV1RMC3"/>
<dbReference type="EMBL" id="CAWUPB010001087">
    <property type="protein sequence ID" value="CAK7337550.1"/>
    <property type="molecule type" value="Genomic_DNA"/>
</dbReference>
<dbReference type="Proteomes" id="UP001314170">
    <property type="component" value="Unassembled WGS sequence"/>
</dbReference>
<protein>
    <submittedName>
        <fullName evidence="1">Uncharacterized protein</fullName>
    </submittedName>
</protein>
<evidence type="ECO:0000313" key="1">
    <source>
        <dbReference type="EMBL" id="CAK7337550.1"/>
    </source>
</evidence>
<proteinExistence type="predicted"/>
<accession>A0AAV1RMC3</accession>
<gene>
    <name evidence="1" type="ORF">DCAF_LOCUS12585</name>
</gene>
<evidence type="ECO:0000313" key="2">
    <source>
        <dbReference type="Proteomes" id="UP001314170"/>
    </source>
</evidence>
<feature type="non-terminal residue" evidence="1">
    <location>
        <position position="62"/>
    </location>
</feature>
<name>A0AAV1RMC3_9ROSI</name>
<feature type="non-terminal residue" evidence="1">
    <location>
        <position position="1"/>
    </location>
</feature>
<organism evidence="1 2">
    <name type="scientific">Dovyalis caffra</name>
    <dbReference type="NCBI Taxonomy" id="77055"/>
    <lineage>
        <taxon>Eukaryota</taxon>
        <taxon>Viridiplantae</taxon>
        <taxon>Streptophyta</taxon>
        <taxon>Embryophyta</taxon>
        <taxon>Tracheophyta</taxon>
        <taxon>Spermatophyta</taxon>
        <taxon>Magnoliopsida</taxon>
        <taxon>eudicotyledons</taxon>
        <taxon>Gunneridae</taxon>
        <taxon>Pentapetalae</taxon>
        <taxon>rosids</taxon>
        <taxon>fabids</taxon>
        <taxon>Malpighiales</taxon>
        <taxon>Salicaceae</taxon>
        <taxon>Flacourtieae</taxon>
        <taxon>Dovyalis</taxon>
    </lineage>
</organism>
<sequence>NWLPLIPGSIKINFDGAFSATTTSGSKGITAKDNLGVAHVAKIIYYPFASDAHTMETLAFKE</sequence>
<comment type="caution">
    <text evidence="1">The sequence shown here is derived from an EMBL/GenBank/DDBJ whole genome shotgun (WGS) entry which is preliminary data.</text>
</comment>
<keyword evidence="2" id="KW-1185">Reference proteome</keyword>
<reference evidence="1 2" key="1">
    <citation type="submission" date="2024-01" db="EMBL/GenBank/DDBJ databases">
        <authorList>
            <person name="Waweru B."/>
        </authorList>
    </citation>
    <scope>NUCLEOTIDE SEQUENCE [LARGE SCALE GENOMIC DNA]</scope>
</reference>